<reference evidence="1 2" key="1">
    <citation type="submission" date="2016-03" db="EMBL/GenBank/DDBJ databases">
        <authorList>
            <person name="Ploux O."/>
        </authorList>
    </citation>
    <scope>NUCLEOTIDE SEQUENCE [LARGE SCALE GENOMIC DNA]</scope>
    <source>
        <strain evidence="1 2">UAMH 11012</strain>
    </source>
</reference>
<dbReference type="OrthoDB" id="1681166at2759"/>
<dbReference type="SUPFAM" id="SSF57850">
    <property type="entry name" value="RING/U-box"/>
    <property type="match status" value="1"/>
</dbReference>
<organism evidence="1 2">
    <name type="scientific">Phialocephala subalpina</name>
    <dbReference type="NCBI Taxonomy" id="576137"/>
    <lineage>
        <taxon>Eukaryota</taxon>
        <taxon>Fungi</taxon>
        <taxon>Dikarya</taxon>
        <taxon>Ascomycota</taxon>
        <taxon>Pezizomycotina</taxon>
        <taxon>Leotiomycetes</taxon>
        <taxon>Helotiales</taxon>
        <taxon>Mollisiaceae</taxon>
        <taxon>Phialocephala</taxon>
        <taxon>Phialocephala fortinii species complex</taxon>
    </lineage>
</organism>
<gene>
    <name evidence="1" type="ORF">PAC_02258</name>
</gene>
<dbReference type="AlphaFoldDB" id="A0A1L7WHZ3"/>
<accession>A0A1L7WHZ3</accession>
<protein>
    <submittedName>
        <fullName evidence="1">Uncharacterized protein</fullName>
    </submittedName>
</protein>
<dbReference type="Proteomes" id="UP000184330">
    <property type="component" value="Unassembled WGS sequence"/>
</dbReference>
<dbReference type="EMBL" id="FJOG01000002">
    <property type="protein sequence ID" value="CZR52381.1"/>
    <property type="molecule type" value="Genomic_DNA"/>
</dbReference>
<dbReference type="STRING" id="576137.A0A1L7WHZ3"/>
<proteinExistence type="predicted"/>
<sequence>MAAPWRPTVFSTRHGDLLNSLDQLTVQLHADPRSRDPNVSRLDDAFNDVNDNYILPLADINLKAGSKILVDRMHTHPDGYVRNADATFIAALEQYLGNLAVNDQGRQNVEKLLSYWYGANSLKRLDRFLDHRQPPLAALPAFTGWNVGGPPANPTRSPDIHWDWQFRRLLIRCLHFPGLTQLDTDPNSPNLFLFERFGHFVDLYCISRSLLELEHQNTQELDPVEFPHKRTDPHRWDLDWIKRSRSIIDGALQQMFDTTKVPIGPVVAMAQAAQVANTPMSNDDVAQANISMAHLQLMRAIQDQMDATMRQNPFERLVLDLLDKENTFERLLSVEHVDDKLINKQISLLDEENVVQGPRTVDELDSMHGGSHDNTILKLLQDVSFVNRQRRNWRLFKDWSPGHRPWRQMYQMYDSSQPGGAWLGAAVPLFLQRTQPAPLANQRGHPTDYFTLGPKLFDLQPYDLATQSGFGCFLCRLPFGGYPGPSIPPPTPGLPRDGMNKAFDANSPLAYTVTVLHCGHIYHTTCIFKYWDMESRYTHSCKECGSMAKLNWDLVALPPLEFDPPYNPNVPGSGPTNIFAHNTFAHRRAELLFPKTTGPPPRGRAGDFETRDDKHKDLFVAAMYNIPSKDQSRLVRGPAYTDNRGTVYQDKIAVQYWMRENMLAAEYAMHPIQWNAVMFEPGELNTMRSLEPAVQTAFDLNDLEASLPPGDEDYRRPRGVSFTAAQLQGGDQILGRSGWRAIGRELGNRYMASVERNSNPLDPHYRSVYDVDQRRDLQESRFLPQVEAAELRRRRRARNQRRRMAIRAAGQGIETPTPPP</sequence>
<evidence type="ECO:0000313" key="1">
    <source>
        <dbReference type="EMBL" id="CZR52381.1"/>
    </source>
</evidence>
<evidence type="ECO:0000313" key="2">
    <source>
        <dbReference type="Proteomes" id="UP000184330"/>
    </source>
</evidence>
<keyword evidence="2" id="KW-1185">Reference proteome</keyword>
<name>A0A1L7WHZ3_9HELO</name>